<gene>
    <name evidence="2" type="ORF">B0I33_11297</name>
</gene>
<reference evidence="2 3" key="1">
    <citation type="submission" date="2018-03" db="EMBL/GenBank/DDBJ databases">
        <title>Genomic Encyclopedia of Type Strains, Phase III (KMG-III): the genomes of soil and plant-associated and newly described type strains.</title>
        <authorList>
            <person name="Whitman W."/>
        </authorList>
    </citation>
    <scope>NUCLEOTIDE SEQUENCE [LARGE SCALE GENOMIC DNA]</scope>
    <source>
        <strain evidence="2 3">CGMCC 4.7125</strain>
    </source>
</reference>
<dbReference type="InterPro" id="IPR050266">
    <property type="entry name" value="AB_hydrolase_sf"/>
</dbReference>
<dbReference type="GO" id="GO:0003824">
    <property type="term" value="F:catalytic activity"/>
    <property type="evidence" value="ECO:0007669"/>
    <property type="project" value="UniProtKB-ARBA"/>
</dbReference>
<dbReference type="Gene3D" id="3.40.50.1820">
    <property type="entry name" value="alpha/beta hydrolase"/>
    <property type="match status" value="1"/>
</dbReference>
<dbReference type="InterPro" id="IPR000073">
    <property type="entry name" value="AB_hydrolase_1"/>
</dbReference>
<keyword evidence="3" id="KW-1185">Reference proteome</keyword>
<dbReference type="OrthoDB" id="3211023at2"/>
<dbReference type="Proteomes" id="UP000238362">
    <property type="component" value="Unassembled WGS sequence"/>
</dbReference>
<comment type="caution">
    <text evidence="2">The sequence shown here is derived from an EMBL/GenBank/DDBJ whole genome shotgun (WGS) entry which is preliminary data.</text>
</comment>
<organism evidence="2 3">
    <name type="scientific">Prauserella shujinwangii</name>
    <dbReference type="NCBI Taxonomy" id="1453103"/>
    <lineage>
        <taxon>Bacteria</taxon>
        <taxon>Bacillati</taxon>
        <taxon>Actinomycetota</taxon>
        <taxon>Actinomycetes</taxon>
        <taxon>Pseudonocardiales</taxon>
        <taxon>Pseudonocardiaceae</taxon>
        <taxon>Prauserella</taxon>
    </lineage>
</organism>
<evidence type="ECO:0000313" key="3">
    <source>
        <dbReference type="Proteomes" id="UP000238362"/>
    </source>
</evidence>
<proteinExistence type="predicted"/>
<dbReference type="Pfam" id="PF12697">
    <property type="entry name" value="Abhydrolase_6"/>
    <property type="match status" value="1"/>
</dbReference>
<accession>A0A2T0LMB3</accession>
<evidence type="ECO:0000259" key="1">
    <source>
        <dbReference type="Pfam" id="PF12697"/>
    </source>
</evidence>
<feature type="domain" description="AB hydrolase-1" evidence="1">
    <location>
        <begin position="41"/>
        <end position="277"/>
    </location>
</feature>
<evidence type="ECO:0000313" key="2">
    <source>
        <dbReference type="EMBL" id="PRX44219.1"/>
    </source>
</evidence>
<dbReference type="EMBL" id="PVNH01000012">
    <property type="protein sequence ID" value="PRX44219.1"/>
    <property type="molecule type" value="Genomic_DNA"/>
</dbReference>
<dbReference type="InterPro" id="IPR029058">
    <property type="entry name" value="AB_hydrolase_fold"/>
</dbReference>
<dbReference type="PANTHER" id="PTHR43798:SF33">
    <property type="entry name" value="HYDROLASE, PUTATIVE (AFU_ORTHOLOGUE AFUA_2G14860)-RELATED"/>
    <property type="match status" value="1"/>
</dbReference>
<protein>
    <submittedName>
        <fullName evidence="2">Pimeloyl-ACP methyl ester carboxylesterase</fullName>
    </submittedName>
</protein>
<name>A0A2T0LMB3_9PSEU</name>
<dbReference type="SUPFAM" id="SSF53474">
    <property type="entry name" value="alpha/beta-Hydrolases"/>
    <property type="match status" value="1"/>
</dbReference>
<dbReference type="GO" id="GO:0016020">
    <property type="term" value="C:membrane"/>
    <property type="evidence" value="ECO:0007669"/>
    <property type="project" value="TreeGrafter"/>
</dbReference>
<dbReference type="PANTHER" id="PTHR43798">
    <property type="entry name" value="MONOACYLGLYCEROL LIPASE"/>
    <property type="match status" value="1"/>
</dbReference>
<sequence>MTAAFSQLSPHGGRRAELPGRHGPLAALLGPELAGARATALLLPGYTGSKEDFAPLLDPLAEAGLRPVAVDLPGQYESPGPDDESRYLPSALGEVVAELVGTLAGWGSPVLLLGHSFGGLVARAAVLAGADVAGLTLLGSGPGRLPSGARLDALQVGEPMLRQRGVEAVYTLREQLDAANPARAVLAEELRAFLRERFVRSSRHGLLGMAVGLRTEPDRVDELAAALRARNVPGLVVAGEHDDAWPLPAQKDMARRLDVPFALVERAGHAPNTENPPGLLEILRTEWLSWLDGR</sequence>
<dbReference type="AlphaFoldDB" id="A0A2T0LMB3"/>
<dbReference type="RefSeq" id="WP_106181537.1">
    <property type="nucleotide sequence ID" value="NZ_PVNH01000012.1"/>
</dbReference>